<gene>
    <name evidence="1" type="ORF">NW762_014447</name>
</gene>
<dbReference type="Proteomes" id="UP001152049">
    <property type="component" value="Unassembled WGS sequence"/>
</dbReference>
<dbReference type="AlphaFoldDB" id="A0A9W8RLR1"/>
<protein>
    <submittedName>
        <fullName evidence="1">Uncharacterized protein</fullName>
    </submittedName>
</protein>
<sequence length="163" mass="18570">MAVFAGKESKGTAPIKRLKIERYGQTPELLEALIKWPTVLEGLSFQPMCAWSIGRSGLFDRWSFAVLQPILEVQMANLQELSIPDLDVGDVQNLDLSGFKMLEVLRLPSTLTGYNREDIPRLVSPNLRLFEWKIATWDSETEEQANDFGQAQEDWVYSMFWGG</sequence>
<organism evidence="1 2">
    <name type="scientific">Fusarium torreyae</name>
    <dbReference type="NCBI Taxonomy" id="1237075"/>
    <lineage>
        <taxon>Eukaryota</taxon>
        <taxon>Fungi</taxon>
        <taxon>Dikarya</taxon>
        <taxon>Ascomycota</taxon>
        <taxon>Pezizomycotina</taxon>
        <taxon>Sordariomycetes</taxon>
        <taxon>Hypocreomycetidae</taxon>
        <taxon>Hypocreales</taxon>
        <taxon>Nectriaceae</taxon>
        <taxon>Fusarium</taxon>
    </lineage>
</organism>
<name>A0A9W8RLR1_9HYPO</name>
<dbReference type="OrthoDB" id="5138542at2759"/>
<comment type="caution">
    <text evidence="1">The sequence shown here is derived from an EMBL/GenBank/DDBJ whole genome shotgun (WGS) entry which is preliminary data.</text>
</comment>
<accession>A0A9W8RLR1</accession>
<evidence type="ECO:0000313" key="1">
    <source>
        <dbReference type="EMBL" id="KAJ4244591.1"/>
    </source>
</evidence>
<proteinExistence type="predicted"/>
<reference evidence="1" key="1">
    <citation type="submission" date="2022-09" db="EMBL/GenBank/DDBJ databases">
        <title>Fusarium specimens isolated from Avocado Roots.</title>
        <authorList>
            <person name="Stajich J."/>
            <person name="Roper C."/>
            <person name="Heimlech-Rivalta G."/>
        </authorList>
    </citation>
    <scope>NUCLEOTIDE SEQUENCE</scope>
    <source>
        <strain evidence="1">CF00136</strain>
    </source>
</reference>
<keyword evidence="2" id="KW-1185">Reference proteome</keyword>
<dbReference type="EMBL" id="JAOQAZ010000050">
    <property type="protein sequence ID" value="KAJ4244591.1"/>
    <property type="molecule type" value="Genomic_DNA"/>
</dbReference>
<evidence type="ECO:0000313" key="2">
    <source>
        <dbReference type="Proteomes" id="UP001152049"/>
    </source>
</evidence>